<organism evidence="2">
    <name type="scientific">hydrothermal vent metagenome</name>
    <dbReference type="NCBI Taxonomy" id="652676"/>
    <lineage>
        <taxon>unclassified sequences</taxon>
        <taxon>metagenomes</taxon>
        <taxon>ecological metagenomes</taxon>
    </lineage>
</organism>
<dbReference type="InterPro" id="IPR012675">
    <property type="entry name" value="Beta-grasp_dom_sf"/>
</dbReference>
<dbReference type="UniPathway" id="UPA00344"/>
<dbReference type="InterPro" id="IPR016155">
    <property type="entry name" value="Mopterin_synth/thiamin_S_b"/>
</dbReference>
<reference evidence="2" key="1">
    <citation type="submission" date="2018-06" db="EMBL/GenBank/DDBJ databases">
        <authorList>
            <person name="Zhirakovskaya E."/>
        </authorList>
    </citation>
    <scope>NUCLEOTIDE SEQUENCE</scope>
</reference>
<dbReference type="GO" id="GO:0006777">
    <property type="term" value="P:Mo-molybdopterin cofactor biosynthetic process"/>
    <property type="evidence" value="ECO:0007669"/>
    <property type="project" value="InterPro"/>
</dbReference>
<evidence type="ECO:0008006" key="3">
    <source>
        <dbReference type="Google" id="ProtNLM"/>
    </source>
</evidence>
<keyword evidence="1" id="KW-0547">Nucleotide-binding</keyword>
<dbReference type="Gene3D" id="3.10.20.30">
    <property type="match status" value="1"/>
</dbReference>
<dbReference type="PANTHER" id="PTHR33359">
    <property type="entry name" value="MOLYBDOPTERIN SYNTHASE SULFUR CARRIER SUBUNIT"/>
    <property type="match status" value="1"/>
</dbReference>
<name>A0A3B1DKD2_9ZZZZ</name>
<dbReference type="Pfam" id="PF02597">
    <property type="entry name" value="ThiS"/>
    <property type="match status" value="1"/>
</dbReference>
<dbReference type="CDD" id="cd00754">
    <property type="entry name" value="Ubl_MoaD"/>
    <property type="match status" value="1"/>
</dbReference>
<dbReference type="InterPro" id="IPR044672">
    <property type="entry name" value="MOCS2A"/>
</dbReference>
<dbReference type="SUPFAM" id="SSF54285">
    <property type="entry name" value="MoaD/ThiS"/>
    <property type="match status" value="1"/>
</dbReference>
<accession>A0A3B1DKD2</accession>
<dbReference type="EMBL" id="UOGL01000110">
    <property type="protein sequence ID" value="VAX37233.1"/>
    <property type="molecule type" value="Genomic_DNA"/>
</dbReference>
<dbReference type="GO" id="GO:1990133">
    <property type="term" value="C:molybdopterin adenylyltransferase complex"/>
    <property type="evidence" value="ECO:0007669"/>
    <property type="project" value="TreeGrafter"/>
</dbReference>
<dbReference type="PANTHER" id="PTHR33359:SF1">
    <property type="entry name" value="MOLYBDOPTERIN SYNTHASE SULFUR CARRIER SUBUNIT"/>
    <property type="match status" value="1"/>
</dbReference>
<evidence type="ECO:0000256" key="1">
    <source>
        <dbReference type="ARBA" id="ARBA00022741"/>
    </source>
</evidence>
<protein>
    <recommendedName>
        <fullName evidence="3">Molybdopterin synthase sulfur carrier subunit</fullName>
    </recommendedName>
</protein>
<dbReference type="GO" id="GO:0000166">
    <property type="term" value="F:nucleotide binding"/>
    <property type="evidence" value="ECO:0007669"/>
    <property type="project" value="UniProtKB-KW"/>
</dbReference>
<proteinExistence type="predicted"/>
<dbReference type="InterPro" id="IPR003749">
    <property type="entry name" value="ThiS/MoaD-like"/>
</dbReference>
<sequence length="81" mass="8987">MNLSIQLFAQARDIAQRDRIEIELPAQATVADLRNQLVQHIPELKTIVPHLLVAVENEYATDDTILKENIPIACFPPVSGG</sequence>
<dbReference type="AlphaFoldDB" id="A0A3B1DKD2"/>
<gene>
    <name evidence="2" type="ORF">MNBD_PLANCTO02-1565</name>
</gene>
<evidence type="ECO:0000313" key="2">
    <source>
        <dbReference type="EMBL" id="VAX37233.1"/>
    </source>
</evidence>